<feature type="chain" id="PRO_5022196098" evidence="6">
    <location>
        <begin position="30"/>
        <end position="354"/>
    </location>
</feature>
<dbReference type="GO" id="GO:0030288">
    <property type="term" value="C:outer membrane-bounded periplasmic space"/>
    <property type="evidence" value="ECO:0007669"/>
    <property type="project" value="TreeGrafter"/>
</dbReference>
<evidence type="ECO:0000313" key="8">
    <source>
        <dbReference type="Proteomes" id="UP000321058"/>
    </source>
</evidence>
<dbReference type="GO" id="GO:0030976">
    <property type="term" value="F:thiamine pyrophosphate binding"/>
    <property type="evidence" value="ECO:0007669"/>
    <property type="project" value="TreeGrafter"/>
</dbReference>
<dbReference type="EMBL" id="BKAJ01000011">
    <property type="protein sequence ID" value="GEP53452.1"/>
    <property type="molecule type" value="Genomic_DNA"/>
</dbReference>
<dbReference type="PANTHER" id="PTHR30006">
    <property type="entry name" value="THIAMINE-BINDING PERIPLASMIC PROTEIN-RELATED"/>
    <property type="match status" value="1"/>
</dbReference>
<evidence type="ECO:0000256" key="6">
    <source>
        <dbReference type="SAM" id="SignalP"/>
    </source>
</evidence>
<dbReference type="GO" id="GO:0015888">
    <property type="term" value="P:thiamine transport"/>
    <property type="evidence" value="ECO:0007669"/>
    <property type="project" value="TreeGrafter"/>
</dbReference>
<reference evidence="7 8" key="1">
    <citation type="submission" date="2019-07" db="EMBL/GenBank/DDBJ databases">
        <title>Whole genome shotgun sequence of Reyranella soli NBRC 108950.</title>
        <authorList>
            <person name="Hosoyama A."/>
            <person name="Uohara A."/>
            <person name="Ohji S."/>
            <person name="Ichikawa N."/>
        </authorList>
    </citation>
    <scope>NUCLEOTIDE SEQUENCE [LARGE SCALE GENOMIC DNA]</scope>
    <source>
        <strain evidence="7 8">NBRC 108950</strain>
    </source>
</reference>
<comment type="similarity">
    <text evidence="2">Belongs to the bacterial solute-binding protein 1 family.</text>
</comment>
<comment type="subcellular location">
    <subcellularLocation>
        <location evidence="1">Periplasm</location>
    </subcellularLocation>
</comment>
<dbReference type="CDD" id="cd13589">
    <property type="entry name" value="PBP2_polyamine_RpCGA009"/>
    <property type="match status" value="1"/>
</dbReference>
<accession>A0A512N3A2</accession>
<dbReference type="OrthoDB" id="9815444at2"/>
<proteinExistence type="inferred from homology"/>
<dbReference type="Gene3D" id="3.40.190.10">
    <property type="entry name" value="Periplasmic binding protein-like II"/>
    <property type="match status" value="2"/>
</dbReference>
<dbReference type="GO" id="GO:0030975">
    <property type="term" value="F:thiamine binding"/>
    <property type="evidence" value="ECO:0007669"/>
    <property type="project" value="TreeGrafter"/>
</dbReference>
<evidence type="ECO:0000256" key="2">
    <source>
        <dbReference type="ARBA" id="ARBA00008520"/>
    </source>
</evidence>
<name>A0A512N3A2_9HYPH</name>
<dbReference type="Proteomes" id="UP000321058">
    <property type="component" value="Unassembled WGS sequence"/>
</dbReference>
<evidence type="ECO:0000256" key="5">
    <source>
        <dbReference type="ARBA" id="ARBA00022764"/>
    </source>
</evidence>
<comment type="caution">
    <text evidence="7">The sequence shown here is derived from an EMBL/GenBank/DDBJ whole genome shotgun (WGS) entry which is preliminary data.</text>
</comment>
<evidence type="ECO:0000256" key="1">
    <source>
        <dbReference type="ARBA" id="ARBA00004418"/>
    </source>
</evidence>
<evidence type="ECO:0000256" key="3">
    <source>
        <dbReference type="ARBA" id="ARBA00022448"/>
    </source>
</evidence>
<keyword evidence="4 6" id="KW-0732">Signal</keyword>
<dbReference type="PANTHER" id="PTHR30006:SF3">
    <property type="entry name" value="THIAMINE-BINDING PERIPLASMIC PROTEIN"/>
    <property type="match status" value="1"/>
</dbReference>
<keyword evidence="8" id="KW-1185">Reference proteome</keyword>
<dbReference type="RefSeq" id="WP_147146113.1">
    <property type="nucleotide sequence ID" value="NZ_BKAJ01000011.1"/>
</dbReference>
<sequence length="354" mass="39569">MEISRLRRRHVVSLLGGAAAVGVSGRAFAQAEPPKPAQIVVNHSGGSMGSAMRKAFFNGFEKKYGIRVVETSPVDFGKLRAMVDSGNVEWDLTEIGGQDAIRAGKANLLDKVDPKVVDRSKYPETAQNPYVFASSVYTTIIGYRTDVFKNGSQPKSWADWWDVKKFPGARSMRNHPTDNLEFALIADGVPKDKVYPIDFDRAFKKLDQIKPHVTAWWSTGQQPAQLLLDKEVVLATGWNGRFYDIIKKGAPVEIEWNEGALKQGSFAIPRGAKNPYWANKMLAELAIPQQQAVYASELGYPGLNLESLNFVDAKVKPYLPTAYLEKQFWISDEWYAEHGTKAAELWNAWMLKKA</sequence>
<dbReference type="Pfam" id="PF13416">
    <property type="entry name" value="SBP_bac_8"/>
    <property type="match status" value="1"/>
</dbReference>
<feature type="signal peptide" evidence="6">
    <location>
        <begin position="1"/>
        <end position="29"/>
    </location>
</feature>
<organism evidence="7 8">
    <name type="scientific">Reyranella soli</name>
    <dbReference type="NCBI Taxonomy" id="1230389"/>
    <lineage>
        <taxon>Bacteria</taxon>
        <taxon>Pseudomonadati</taxon>
        <taxon>Pseudomonadota</taxon>
        <taxon>Alphaproteobacteria</taxon>
        <taxon>Hyphomicrobiales</taxon>
        <taxon>Reyranellaceae</taxon>
        <taxon>Reyranella</taxon>
    </lineage>
</organism>
<keyword evidence="5" id="KW-0574">Periplasm</keyword>
<evidence type="ECO:0000256" key="4">
    <source>
        <dbReference type="ARBA" id="ARBA00022729"/>
    </source>
</evidence>
<dbReference type="AlphaFoldDB" id="A0A512N3A2"/>
<protein>
    <submittedName>
        <fullName evidence="7">ABC transporter substrate-binding protein</fullName>
    </submittedName>
</protein>
<keyword evidence="3" id="KW-0813">Transport</keyword>
<dbReference type="InterPro" id="IPR006059">
    <property type="entry name" value="SBP"/>
</dbReference>
<evidence type="ECO:0000313" key="7">
    <source>
        <dbReference type="EMBL" id="GEP53452.1"/>
    </source>
</evidence>
<dbReference type="SUPFAM" id="SSF53850">
    <property type="entry name" value="Periplasmic binding protein-like II"/>
    <property type="match status" value="1"/>
</dbReference>
<gene>
    <name evidence="7" type="ORF">RSO01_06180</name>
</gene>